<evidence type="ECO:0000313" key="2">
    <source>
        <dbReference type="Proteomes" id="UP000224829"/>
    </source>
</evidence>
<sequence length="300" mass="34253">MNINQTFSFADLGKKLRRPSSIFADARSFGCPMAYEKPDGIDWLSKDDVMGFLTKKRPDHPLDKFIMAPPEPRHSHFAGGSGFVDFPDHSALHPIEQFGHGDGQPGEWGDMYGAWSAEHLMEEYMKTQEGKTPDPVEAVEQTEAEVADVLQLEDERVHQLINTPDPVQRAVVLLRLLEEDVYMMERVQGIDMLNLSTDILANENSHAKCVLNRSRSEIREIMTERHVSFVEAKFDNKLNALAHTSHVMLITQLHRCREVDRLIGLCTALTRMQYTYWIEEGTGHLHLRHKSHHKYGAIIV</sequence>
<keyword evidence="2" id="KW-1185">Reference proteome</keyword>
<dbReference type="EMBL" id="MF063068">
    <property type="protein sequence ID" value="ARV77296.1"/>
    <property type="molecule type" value="Genomic_DNA"/>
</dbReference>
<organism evidence="1 2">
    <name type="scientific">Pseudomonas phage Noxifer</name>
    <dbReference type="NCBI Taxonomy" id="2006684"/>
    <lineage>
        <taxon>Viruses</taxon>
        <taxon>Duplodnaviria</taxon>
        <taxon>Heunggongvirae</taxon>
        <taxon>Uroviricota</taxon>
        <taxon>Caudoviricetes</taxon>
        <taxon>Chimalliviridae</taxon>
        <taxon>Noxifervirus</taxon>
        <taxon>Noxifervirus noxifer</taxon>
    </lineage>
</organism>
<reference evidence="1 2" key="1">
    <citation type="submission" date="2017-05" db="EMBL/GenBank/DDBJ databases">
        <authorList>
            <person name="Song R."/>
            <person name="Chenine A.L."/>
            <person name="Ruprecht R.M."/>
        </authorList>
    </citation>
    <scope>NUCLEOTIDE SEQUENCE [LARGE SCALE GENOMIC DNA]</scope>
</reference>
<name>A0A1Y0T035_9CAUD</name>
<proteinExistence type="predicted"/>
<accession>A0A1Y0T035</accession>
<evidence type="ECO:0000313" key="1">
    <source>
        <dbReference type="EMBL" id="ARV77296.1"/>
    </source>
</evidence>
<gene>
    <name evidence="1" type="ORF">NOXIFER_127</name>
</gene>
<protein>
    <submittedName>
        <fullName evidence="1">Uncharacterized protein</fullName>
    </submittedName>
</protein>
<dbReference type="Proteomes" id="UP000224829">
    <property type="component" value="Segment"/>
</dbReference>